<evidence type="ECO:0000256" key="7">
    <source>
        <dbReference type="SAM" id="Phobius"/>
    </source>
</evidence>
<keyword evidence="7" id="KW-0812">Transmembrane</keyword>
<dbReference type="OrthoDB" id="1878542at2759"/>
<keyword evidence="2" id="KW-0285">Flavoprotein</keyword>
<feature type="domain" description="FAD-binding" evidence="8">
    <location>
        <begin position="13"/>
        <end position="181"/>
    </location>
</feature>
<dbReference type="InterPro" id="IPR050493">
    <property type="entry name" value="FAD-dep_Monooxygenase_BioMet"/>
</dbReference>
<dbReference type="PANTHER" id="PTHR13789:SF147">
    <property type="entry name" value="PUTATIVE (AFU_ORTHOLOGUE AFUA_2G01950)-RELATED"/>
    <property type="match status" value="1"/>
</dbReference>
<gene>
    <name evidence="9" type="ORF">NEOLEDRAFT_1064142</name>
</gene>
<dbReference type="PROSITE" id="PS51257">
    <property type="entry name" value="PROKAR_LIPOPROTEIN"/>
    <property type="match status" value="1"/>
</dbReference>
<dbReference type="STRING" id="1314782.A0A165SZ37"/>
<evidence type="ECO:0000313" key="9">
    <source>
        <dbReference type="EMBL" id="KZT25887.1"/>
    </source>
</evidence>
<dbReference type="EMBL" id="KV425569">
    <property type="protein sequence ID" value="KZT25887.1"/>
    <property type="molecule type" value="Genomic_DNA"/>
</dbReference>
<evidence type="ECO:0000256" key="5">
    <source>
        <dbReference type="ARBA" id="ARBA00023033"/>
    </source>
</evidence>
<dbReference type="PRINTS" id="PR00420">
    <property type="entry name" value="RNGMNOXGNASE"/>
</dbReference>
<dbReference type="Pfam" id="PF01494">
    <property type="entry name" value="FAD_binding_3"/>
    <property type="match status" value="1"/>
</dbReference>
<dbReference type="InParanoid" id="A0A165SZ37"/>
<dbReference type="GO" id="GO:0071949">
    <property type="term" value="F:FAD binding"/>
    <property type="evidence" value="ECO:0007669"/>
    <property type="project" value="InterPro"/>
</dbReference>
<evidence type="ECO:0000256" key="3">
    <source>
        <dbReference type="ARBA" id="ARBA00022827"/>
    </source>
</evidence>
<dbReference type="Proteomes" id="UP000076761">
    <property type="component" value="Unassembled WGS sequence"/>
</dbReference>
<evidence type="ECO:0000256" key="6">
    <source>
        <dbReference type="SAM" id="MobiDB-lite"/>
    </source>
</evidence>
<protein>
    <submittedName>
        <fullName evidence="9">FAD/NAD(P)-binding domain-containing protein</fullName>
    </submittedName>
</protein>
<evidence type="ECO:0000259" key="8">
    <source>
        <dbReference type="Pfam" id="PF01494"/>
    </source>
</evidence>
<proteinExistence type="inferred from homology"/>
<dbReference type="InterPro" id="IPR036188">
    <property type="entry name" value="FAD/NAD-bd_sf"/>
</dbReference>
<sequence>MSNLSRRASESLDIIVIGGATAGLACAYAMQVAGHKVRVLEKACGPRTHAAGGDLSPPNMTRILDRWGLSAYLSRVAPKLRGVHFKMSTNGETMRTSLFPEDIMRGFGAEYVFLAYSDLLGALYDLASKAGVVFQYKATVVSIDPEKASAQLASGEVIEGDLLIAADGVHSLARSLISQSIPYGSYGRLHHFCQASSSISADIIRENIELAPLFNSTELNIWMGDGYGITGYPIVSDGEVRINRSDVFRHGGLNNAQEEEISIHATGLKLHELDVRLRALVSLPKVLIKRVYVPQGPLGNLVHESGKVILVGGAAHPLPAHWTQSTAIAIEDAATLEILFSHLSSRDQLPALVSAFEEIRLPRSKSVVESEIPKLEAVVLNHSGTRAMQAARADPHLSTASSKPLTGWDSDLEDTLRAEWEELIAMFDYDASEMAEDWWVTWGALMRSRMEDDSLGNATEKTVVTRQPSVTQRTLHQAIPAVGDAHSSSQDR</sequence>
<evidence type="ECO:0000256" key="1">
    <source>
        <dbReference type="ARBA" id="ARBA00007992"/>
    </source>
</evidence>
<name>A0A165SZ37_9AGAM</name>
<organism evidence="9 10">
    <name type="scientific">Neolentinus lepideus HHB14362 ss-1</name>
    <dbReference type="NCBI Taxonomy" id="1314782"/>
    <lineage>
        <taxon>Eukaryota</taxon>
        <taxon>Fungi</taxon>
        <taxon>Dikarya</taxon>
        <taxon>Basidiomycota</taxon>
        <taxon>Agaricomycotina</taxon>
        <taxon>Agaricomycetes</taxon>
        <taxon>Gloeophyllales</taxon>
        <taxon>Gloeophyllaceae</taxon>
        <taxon>Neolentinus</taxon>
    </lineage>
</organism>
<feature type="transmembrane region" description="Helical" evidence="7">
    <location>
        <begin position="12"/>
        <end position="30"/>
    </location>
</feature>
<evidence type="ECO:0000256" key="2">
    <source>
        <dbReference type="ARBA" id="ARBA00022630"/>
    </source>
</evidence>
<reference evidence="9 10" key="1">
    <citation type="journal article" date="2016" name="Mol. Biol. Evol.">
        <title>Comparative Genomics of Early-Diverging Mushroom-Forming Fungi Provides Insights into the Origins of Lignocellulose Decay Capabilities.</title>
        <authorList>
            <person name="Nagy L.G."/>
            <person name="Riley R."/>
            <person name="Tritt A."/>
            <person name="Adam C."/>
            <person name="Daum C."/>
            <person name="Floudas D."/>
            <person name="Sun H."/>
            <person name="Yadav J.S."/>
            <person name="Pangilinan J."/>
            <person name="Larsson K.H."/>
            <person name="Matsuura K."/>
            <person name="Barry K."/>
            <person name="Labutti K."/>
            <person name="Kuo R."/>
            <person name="Ohm R.A."/>
            <person name="Bhattacharya S.S."/>
            <person name="Shirouzu T."/>
            <person name="Yoshinaga Y."/>
            <person name="Martin F.M."/>
            <person name="Grigoriev I.V."/>
            <person name="Hibbett D.S."/>
        </authorList>
    </citation>
    <scope>NUCLEOTIDE SEQUENCE [LARGE SCALE GENOMIC DNA]</scope>
    <source>
        <strain evidence="9 10">HHB14362 ss-1</strain>
    </source>
</reference>
<dbReference type="PANTHER" id="PTHR13789">
    <property type="entry name" value="MONOOXYGENASE"/>
    <property type="match status" value="1"/>
</dbReference>
<keyword evidence="7" id="KW-0472">Membrane</keyword>
<dbReference type="GO" id="GO:0004497">
    <property type="term" value="F:monooxygenase activity"/>
    <property type="evidence" value="ECO:0007669"/>
    <property type="project" value="UniProtKB-KW"/>
</dbReference>
<dbReference type="Gene3D" id="3.50.50.60">
    <property type="entry name" value="FAD/NAD(P)-binding domain"/>
    <property type="match status" value="1"/>
</dbReference>
<evidence type="ECO:0000313" key="10">
    <source>
        <dbReference type="Proteomes" id="UP000076761"/>
    </source>
</evidence>
<dbReference type="InterPro" id="IPR002938">
    <property type="entry name" value="FAD-bd"/>
</dbReference>
<evidence type="ECO:0000256" key="4">
    <source>
        <dbReference type="ARBA" id="ARBA00023002"/>
    </source>
</evidence>
<keyword evidence="10" id="KW-1185">Reference proteome</keyword>
<feature type="region of interest" description="Disordered" evidence="6">
    <location>
        <begin position="468"/>
        <end position="492"/>
    </location>
</feature>
<keyword evidence="4" id="KW-0560">Oxidoreductase</keyword>
<dbReference type="AlphaFoldDB" id="A0A165SZ37"/>
<dbReference type="SUPFAM" id="SSF51905">
    <property type="entry name" value="FAD/NAD(P)-binding domain"/>
    <property type="match status" value="1"/>
</dbReference>
<keyword evidence="7" id="KW-1133">Transmembrane helix</keyword>
<keyword evidence="3" id="KW-0274">FAD</keyword>
<comment type="similarity">
    <text evidence="1">Belongs to the paxM FAD-dependent monooxygenase family.</text>
</comment>
<keyword evidence="5" id="KW-0503">Monooxygenase</keyword>
<accession>A0A165SZ37</accession>